<evidence type="ECO:0000256" key="1">
    <source>
        <dbReference type="SAM" id="MobiDB-lite"/>
    </source>
</evidence>
<reference evidence="2" key="1">
    <citation type="submission" date="2016-10" db="EMBL/GenBank/DDBJ databases">
        <title>Sequence of Gallionella enrichment culture.</title>
        <authorList>
            <person name="Poehlein A."/>
            <person name="Muehling M."/>
            <person name="Daniel R."/>
        </authorList>
    </citation>
    <scope>NUCLEOTIDE SEQUENCE</scope>
</reference>
<dbReference type="EMBL" id="MLJW01000051">
    <property type="protein sequence ID" value="OIR05296.1"/>
    <property type="molecule type" value="Genomic_DNA"/>
</dbReference>
<gene>
    <name evidence="2" type="ORF">GALL_126080</name>
</gene>
<feature type="region of interest" description="Disordered" evidence="1">
    <location>
        <begin position="1"/>
        <end position="41"/>
    </location>
</feature>
<evidence type="ECO:0000313" key="2">
    <source>
        <dbReference type="EMBL" id="OIR05296.1"/>
    </source>
</evidence>
<dbReference type="AlphaFoldDB" id="A0A1J5SMR1"/>
<name>A0A1J5SMR1_9ZZZZ</name>
<proteinExistence type="predicted"/>
<protein>
    <recommendedName>
        <fullName evidence="3">Anti-sigma-28 factor FlgM C-terminal domain-containing protein</fullName>
    </recommendedName>
</protein>
<accession>A0A1J5SMR1</accession>
<evidence type="ECO:0008006" key="3">
    <source>
        <dbReference type="Google" id="ProtNLM"/>
    </source>
</evidence>
<feature type="compositionally biased region" description="Low complexity" evidence="1">
    <location>
        <begin position="21"/>
        <end position="33"/>
    </location>
</feature>
<comment type="caution">
    <text evidence="2">The sequence shown here is derived from an EMBL/GenBank/DDBJ whole genome shotgun (WGS) entry which is preliminary data.</text>
</comment>
<organism evidence="2">
    <name type="scientific">mine drainage metagenome</name>
    <dbReference type="NCBI Taxonomy" id="410659"/>
    <lineage>
        <taxon>unclassified sequences</taxon>
        <taxon>metagenomes</taxon>
        <taxon>ecological metagenomes</taxon>
    </lineage>
</organism>
<sequence length="95" mass="10108">MINSTSKTGSALPPQYVAKKSTSGSQSGSQQNSADSLNASSLETLQGVLQSQPEVRPDVVAKGQQLAADSHYPPLEIIQKLSEMLVNSRDLSNHE</sequence>